<dbReference type="InterPro" id="IPR003137">
    <property type="entry name" value="PA_domain"/>
</dbReference>
<dbReference type="EMBL" id="JBBWWR010000008">
    <property type="protein sequence ID" value="KAK8962569.1"/>
    <property type="molecule type" value="Genomic_DNA"/>
</dbReference>
<keyword evidence="7" id="KW-0325">Glycoprotein</keyword>
<evidence type="ECO:0000256" key="10">
    <source>
        <dbReference type="SAM" id="SignalP"/>
    </source>
</evidence>
<dbReference type="Gene3D" id="3.30.70.80">
    <property type="entry name" value="Peptidase S8 propeptide/proteinase inhibitor I9"/>
    <property type="match status" value="1"/>
</dbReference>
<dbReference type="PANTHER" id="PTHR10795">
    <property type="entry name" value="PROPROTEIN CONVERTASE SUBTILISIN/KEXIN"/>
    <property type="match status" value="1"/>
</dbReference>
<dbReference type="PROSITE" id="PS00136">
    <property type="entry name" value="SUBTILASE_ASP"/>
    <property type="match status" value="1"/>
</dbReference>
<feature type="active site" description="Charge relay system" evidence="8">
    <location>
        <position position="191"/>
    </location>
</feature>
<evidence type="ECO:0000256" key="8">
    <source>
        <dbReference type="PROSITE-ProRule" id="PRU01240"/>
    </source>
</evidence>
<evidence type="ECO:0000259" key="11">
    <source>
        <dbReference type="Pfam" id="PF00082"/>
    </source>
</evidence>
<accession>A0ABR2MG54</accession>
<evidence type="ECO:0000313" key="15">
    <source>
        <dbReference type="EMBL" id="KAK8962569.1"/>
    </source>
</evidence>
<feature type="active site" description="Charge relay system" evidence="8">
    <location>
        <position position="250"/>
    </location>
</feature>
<dbReference type="CDD" id="cd02120">
    <property type="entry name" value="PA_subtilisin_like"/>
    <property type="match status" value="1"/>
</dbReference>
<dbReference type="Pfam" id="PF05922">
    <property type="entry name" value="Inhibitor_I9"/>
    <property type="match status" value="1"/>
</dbReference>
<keyword evidence="3 8" id="KW-0645">Protease</keyword>
<dbReference type="Pfam" id="PF00082">
    <property type="entry name" value="Peptidase_S8"/>
    <property type="match status" value="1"/>
</dbReference>
<evidence type="ECO:0000259" key="14">
    <source>
        <dbReference type="Pfam" id="PF17766"/>
    </source>
</evidence>
<dbReference type="PROSITE" id="PS00138">
    <property type="entry name" value="SUBTILASE_SER"/>
    <property type="match status" value="1"/>
</dbReference>
<evidence type="ECO:0000256" key="6">
    <source>
        <dbReference type="ARBA" id="ARBA00022825"/>
    </source>
</evidence>
<dbReference type="InterPro" id="IPR000209">
    <property type="entry name" value="Peptidase_S8/S53_dom"/>
</dbReference>
<name>A0ABR2MG54_9ASPA</name>
<evidence type="ECO:0000256" key="2">
    <source>
        <dbReference type="ARBA" id="ARBA00011073"/>
    </source>
</evidence>
<dbReference type="PRINTS" id="PR00723">
    <property type="entry name" value="SUBTILISIN"/>
</dbReference>
<evidence type="ECO:0000256" key="5">
    <source>
        <dbReference type="ARBA" id="ARBA00022801"/>
    </source>
</evidence>
<dbReference type="Pfam" id="PF17766">
    <property type="entry name" value="fn3_6"/>
    <property type="match status" value="1"/>
</dbReference>
<evidence type="ECO:0000256" key="3">
    <source>
        <dbReference type="ARBA" id="ARBA00022670"/>
    </source>
</evidence>
<dbReference type="InterPro" id="IPR045051">
    <property type="entry name" value="SBT"/>
</dbReference>
<feature type="chain" id="PRO_5046932263" evidence="10">
    <location>
        <begin position="31"/>
        <end position="803"/>
    </location>
</feature>
<feature type="domain" description="Peptidase S8/S53" evidence="11">
    <location>
        <begin position="182"/>
        <end position="617"/>
    </location>
</feature>
<keyword evidence="5 8" id="KW-0378">Hydrolase</keyword>
<keyword evidence="16" id="KW-1185">Reference proteome</keyword>
<dbReference type="InterPro" id="IPR023827">
    <property type="entry name" value="Peptidase_S8_Asp-AS"/>
</dbReference>
<proteinExistence type="inferred from homology"/>
<feature type="domain" description="Subtilisin-like protease fibronectin type-III" evidence="14">
    <location>
        <begin position="699"/>
        <end position="799"/>
    </location>
</feature>
<feature type="active site" description="Charge relay system" evidence="8">
    <location>
        <position position="581"/>
    </location>
</feature>
<gene>
    <name evidence="15" type="primary">SDD1</name>
    <name evidence="15" type="ORF">KSP40_PGU010409</name>
</gene>
<organism evidence="15 16">
    <name type="scientific">Platanthera guangdongensis</name>
    <dbReference type="NCBI Taxonomy" id="2320717"/>
    <lineage>
        <taxon>Eukaryota</taxon>
        <taxon>Viridiplantae</taxon>
        <taxon>Streptophyta</taxon>
        <taxon>Embryophyta</taxon>
        <taxon>Tracheophyta</taxon>
        <taxon>Spermatophyta</taxon>
        <taxon>Magnoliopsida</taxon>
        <taxon>Liliopsida</taxon>
        <taxon>Asparagales</taxon>
        <taxon>Orchidaceae</taxon>
        <taxon>Orchidoideae</taxon>
        <taxon>Orchideae</taxon>
        <taxon>Orchidinae</taxon>
        <taxon>Platanthera</taxon>
    </lineage>
</organism>
<dbReference type="PROSITE" id="PS51892">
    <property type="entry name" value="SUBTILASE"/>
    <property type="match status" value="1"/>
</dbReference>
<keyword evidence="6 8" id="KW-0720">Serine protease</keyword>
<evidence type="ECO:0000259" key="13">
    <source>
        <dbReference type="Pfam" id="PF05922"/>
    </source>
</evidence>
<dbReference type="Gene3D" id="3.50.30.30">
    <property type="match status" value="1"/>
</dbReference>
<comment type="subcellular location">
    <subcellularLocation>
        <location evidence="1">Secreted</location>
    </subcellularLocation>
</comment>
<dbReference type="Gene3D" id="2.60.40.2310">
    <property type="match status" value="1"/>
</dbReference>
<protein>
    <submittedName>
        <fullName evidence="15">Subtilisin-like protease SDD1</fullName>
    </submittedName>
</protein>
<dbReference type="Gene3D" id="3.40.50.200">
    <property type="entry name" value="Peptidase S8/S53 domain"/>
    <property type="match status" value="1"/>
</dbReference>
<dbReference type="InterPro" id="IPR036852">
    <property type="entry name" value="Peptidase_S8/S53_dom_sf"/>
</dbReference>
<evidence type="ECO:0000256" key="1">
    <source>
        <dbReference type="ARBA" id="ARBA00004613"/>
    </source>
</evidence>
<feature type="domain" description="PA" evidence="12">
    <location>
        <begin position="422"/>
        <end position="493"/>
    </location>
</feature>
<dbReference type="InterPro" id="IPR022398">
    <property type="entry name" value="Peptidase_S8_His-AS"/>
</dbReference>
<comment type="caution">
    <text evidence="15">The sequence shown here is derived from an EMBL/GenBank/DDBJ whole genome shotgun (WGS) entry which is preliminary data.</text>
</comment>
<dbReference type="InterPro" id="IPR041469">
    <property type="entry name" value="Subtilisin-like_FN3"/>
</dbReference>
<evidence type="ECO:0000259" key="12">
    <source>
        <dbReference type="Pfam" id="PF02225"/>
    </source>
</evidence>
<dbReference type="InterPro" id="IPR037045">
    <property type="entry name" value="S8pro/Inhibitor_I9_sf"/>
</dbReference>
<dbReference type="Pfam" id="PF02225">
    <property type="entry name" value="PA"/>
    <property type="match status" value="1"/>
</dbReference>
<feature type="domain" description="Inhibitor I9" evidence="13">
    <location>
        <begin position="46"/>
        <end position="118"/>
    </location>
</feature>
<evidence type="ECO:0000313" key="16">
    <source>
        <dbReference type="Proteomes" id="UP001412067"/>
    </source>
</evidence>
<reference evidence="15 16" key="1">
    <citation type="journal article" date="2022" name="Nat. Plants">
        <title>Genomes of leafy and leafless Platanthera orchids illuminate the evolution of mycoheterotrophy.</title>
        <authorList>
            <person name="Li M.H."/>
            <person name="Liu K.W."/>
            <person name="Li Z."/>
            <person name="Lu H.C."/>
            <person name="Ye Q.L."/>
            <person name="Zhang D."/>
            <person name="Wang J.Y."/>
            <person name="Li Y.F."/>
            <person name="Zhong Z.M."/>
            <person name="Liu X."/>
            <person name="Yu X."/>
            <person name="Liu D.K."/>
            <person name="Tu X.D."/>
            <person name="Liu B."/>
            <person name="Hao Y."/>
            <person name="Liao X.Y."/>
            <person name="Jiang Y.T."/>
            <person name="Sun W.H."/>
            <person name="Chen J."/>
            <person name="Chen Y.Q."/>
            <person name="Ai Y."/>
            <person name="Zhai J.W."/>
            <person name="Wu S.S."/>
            <person name="Zhou Z."/>
            <person name="Hsiao Y.Y."/>
            <person name="Wu W.L."/>
            <person name="Chen Y.Y."/>
            <person name="Lin Y.F."/>
            <person name="Hsu J.L."/>
            <person name="Li C.Y."/>
            <person name="Wang Z.W."/>
            <person name="Zhao X."/>
            <person name="Zhong W.Y."/>
            <person name="Ma X.K."/>
            <person name="Ma L."/>
            <person name="Huang J."/>
            <person name="Chen G.Z."/>
            <person name="Huang M.Z."/>
            <person name="Huang L."/>
            <person name="Peng D.H."/>
            <person name="Luo Y.B."/>
            <person name="Zou S.Q."/>
            <person name="Chen S.P."/>
            <person name="Lan S."/>
            <person name="Tsai W.C."/>
            <person name="Van de Peer Y."/>
            <person name="Liu Z.J."/>
        </authorList>
    </citation>
    <scope>NUCLEOTIDE SEQUENCE [LARGE SCALE GENOMIC DNA]</scope>
    <source>
        <strain evidence="15">Lor288</strain>
    </source>
</reference>
<keyword evidence="4 10" id="KW-0732">Signal</keyword>
<dbReference type="InterPro" id="IPR010259">
    <property type="entry name" value="S8pro/Inhibitor_I9"/>
</dbReference>
<feature type="signal peptide" evidence="10">
    <location>
        <begin position="1"/>
        <end position="30"/>
    </location>
</feature>
<evidence type="ECO:0000256" key="9">
    <source>
        <dbReference type="RuleBase" id="RU003355"/>
    </source>
</evidence>
<sequence>MKLRCSVAIVFFVSGQLLLLLLHYLATTNAQLLPIVHDHANEMQIYIIDVERHQQHDLLSDEDLESWHASFLPNSTLDSGAPRLLYSYRHVLSGFSARLTPGELESIKSKPGFVGAQRSQRHHVETTYTPGYDILLGLRGKLCDCTSATALPRCDMTLPPLANSRMYLGVTGKNVWGATMMGEGIIIGVIDTGIKPTHPSFDDSMIPSTPPKSRWKGNCTYKGFPCNKKIIGAKALQYGGRTSPLDTEGHGTHVASIAAGSFVKNANVLGTASGMAPGMAPMAHLSIYKVCFPNEGCHSADIYAAIEQAIKDGVDVINMSIGGKFNATFYEDAVSRGSMAAIQNNIIPVASAGNYGVNPMTLCHSAPWVLAVGACTTDRRIVSIVELGDGRTFLGESAYQPTTWNSSTLFPLEYPGSNGNVNSRGCAADEMAKLNLKGKIVICEPELVDNAQMGESVYKAGAEGMIVLDFITQGYTTNSFPDVLPTSSVNFKARMAILDYYLTNKPNAIAAIRFNGTQFGHMPSPAVAYFSSRGPSRMNGGLIKPDVLAPGVNILAAWPKSVGPNPSPLATHTFNFYSGTSMAAPHVSGIAALVRKKHLGWTPSEIISAIVTTANDSWTAHFPDDIIIDEISNDAAGIFTTGAGMVSPVKALDPGLVFKLTADNYIGYLCGLGYTYSEVFQMVGPKKNCSGVIHLNSTDLNYPSIAVNLTRTVTSQKVTRTAKNVGNAREEYIPKIVQPAGVDIFLSPDRLKFTRVNQEISYEMRFDMRGSYPSQGSDMIRRGKIVWDSGKHMVTTPIALTFA</sequence>
<dbReference type="PROSITE" id="PS00137">
    <property type="entry name" value="SUBTILASE_HIS"/>
    <property type="match status" value="1"/>
</dbReference>
<dbReference type="Proteomes" id="UP001412067">
    <property type="component" value="Unassembled WGS sequence"/>
</dbReference>
<evidence type="ECO:0000256" key="4">
    <source>
        <dbReference type="ARBA" id="ARBA00022729"/>
    </source>
</evidence>
<dbReference type="InterPro" id="IPR015500">
    <property type="entry name" value="Peptidase_S8_subtilisin-rel"/>
</dbReference>
<dbReference type="InterPro" id="IPR023828">
    <property type="entry name" value="Peptidase_S8_Ser-AS"/>
</dbReference>
<dbReference type="SUPFAM" id="SSF52743">
    <property type="entry name" value="Subtilisin-like"/>
    <property type="match status" value="1"/>
</dbReference>
<dbReference type="CDD" id="cd04852">
    <property type="entry name" value="Peptidases_S8_3"/>
    <property type="match status" value="1"/>
</dbReference>
<comment type="similarity">
    <text evidence="2 8 9">Belongs to the peptidase S8 family.</text>
</comment>
<evidence type="ECO:0000256" key="7">
    <source>
        <dbReference type="ARBA" id="ARBA00023180"/>
    </source>
</evidence>
<dbReference type="InterPro" id="IPR034197">
    <property type="entry name" value="Peptidases_S8_3"/>
</dbReference>